<organism evidence="2 3">
    <name type="scientific">Rurimicrobium arvi</name>
    <dbReference type="NCBI Taxonomy" id="2049916"/>
    <lineage>
        <taxon>Bacteria</taxon>
        <taxon>Pseudomonadati</taxon>
        <taxon>Bacteroidota</taxon>
        <taxon>Chitinophagia</taxon>
        <taxon>Chitinophagales</taxon>
        <taxon>Chitinophagaceae</taxon>
        <taxon>Rurimicrobium</taxon>
    </lineage>
</organism>
<proteinExistence type="predicted"/>
<name>A0ABP8MZM4_9BACT</name>
<feature type="compositionally biased region" description="Polar residues" evidence="1">
    <location>
        <begin position="57"/>
        <end position="68"/>
    </location>
</feature>
<sequence>MIFMYAVVMIVMILCIVTLSRKRKMKNMQPGSKRVPVADNRAHTNAGGNSSRDEQENTATQGDIQGQNLPMGADNDDDRR</sequence>
<keyword evidence="3" id="KW-1185">Reference proteome</keyword>
<reference evidence="3" key="1">
    <citation type="journal article" date="2019" name="Int. J. Syst. Evol. Microbiol.">
        <title>The Global Catalogue of Microorganisms (GCM) 10K type strain sequencing project: providing services to taxonomists for standard genome sequencing and annotation.</title>
        <authorList>
            <consortium name="The Broad Institute Genomics Platform"/>
            <consortium name="The Broad Institute Genome Sequencing Center for Infectious Disease"/>
            <person name="Wu L."/>
            <person name="Ma J."/>
        </authorList>
    </citation>
    <scope>NUCLEOTIDE SEQUENCE [LARGE SCALE GENOMIC DNA]</scope>
    <source>
        <strain evidence="3">JCM 31921</strain>
    </source>
</reference>
<evidence type="ECO:0008006" key="4">
    <source>
        <dbReference type="Google" id="ProtNLM"/>
    </source>
</evidence>
<evidence type="ECO:0000313" key="2">
    <source>
        <dbReference type="EMBL" id="GAA4458799.1"/>
    </source>
</evidence>
<evidence type="ECO:0000256" key="1">
    <source>
        <dbReference type="SAM" id="MobiDB-lite"/>
    </source>
</evidence>
<dbReference type="EMBL" id="BAABEZ010000024">
    <property type="protein sequence ID" value="GAA4458799.1"/>
    <property type="molecule type" value="Genomic_DNA"/>
</dbReference>
<feature type="region of interest" description="Disordered" evidence="1">
    <location>
        <begin position="25"/>
        <end position="80"/>
    </location>
</feature>
<comment type="caution">
    <text evidence="2">The sequence shown here is derived from an EMBL/GenBank/DDBJ whole genome shotgun (WGS) entry which is preliminary data.</text>
</comment>
<accession>A0ABP8MZM4</accession>
<dbReference type="RefSeq" id="WP_344828441.1">
    <property type="nucleotide sequence ID" value="NZ_BAABEZ010000024.1"/>
</dbReference>
<gene>
    <name evidence="2" type="ORF">GCM10023092_27690</name>
</gene>
<evidence type="ECO:0000313" key="3">
    <source>
        <dbReference type="Proteomes" id="UP001501410"/>
    </source>
</evidence>
<dbReference type="Proteomes" id="UP001501410">
    <property type="component" value="Unassembled WGS sequence"/>
</dbReference>
<protein>
    <recommendedName>
        <fullName evidence="4">Secreted protein</fullName>
    </recommendedName>
</protein>